<keyword evidence="3" id="KW-1185">Reference proteome</keyword>
<feature type="compositionally biased region" description="Polar residues" evidence="1">
    <location>
        <begin position="1"/>
        <end position="14"/>
    </location>
</feature>
<proteinExistence type="predicted"/>
<dbReference type="AlphaFoldDB" id="A0A4V1AF18"/>
<dbReference type="PANTHER" id="PTHR12652:SF50">
    <property type="entry name" value="PEROXIN 11"/>
    <property type="match status" value="1"/>
</dbReference>
<dbReference type="GO" id="GO:0016559">
    <property type="term" value="P:peroxisome fission"/>
    <property type="evidence" value="ECO:0007669"/>
    <property type="project" value="TreeGrafter"/>
</dbReference>
<organism evidence="2 3">
    <name type="scientific">Metschnikowia aff. pulcherrima</name>
    <dbReference type="NCBI Taxonomy" id="2163413"/>
    <lineage>
        <taxon>Eukaryota</taxon>
        <taxon>Fungi</taxon>
        <taxon>Dikarya</taxon>
        <taxon>Ascomycota</taxon>
        <taxon>Saccharomycotina</taxon>
        <taxon>Pichiomycetes</taxon>
        <taxon>Metschnikowiaceae</taxon>
        <taxon>Metschnikowia</taxon>
    </lineage>
</organism>
<dbReference type="Proteomes" id="UP000292447">
    <property type="component" value="Chromosome VII"/>
</dbReference>
<dbReference type="GO" id="GO:0005778">
    <property type="term" value="C:peroxisomal membrane"/>
    <property type="evidence" value="ECO:0007669"/>
    <property type="project" value="TreeGrafter"/>
</dbReference>
<protein>
    <submittedName>
        <fullName evidence="2">Uncharacterized protein</fullName>
    </submittedName>
</protein>
<feature type="region of interest" description="Disordered" evidence="1">
    <location>
        <begin position="101"/>
        <end position="133"/>
    </location>
</feature>
<feature type="compositionally biased region" description="Polar residues" evidence="1">
    <location>
        <begin position="115"/>
        <end position="132"/>
    </location>
</feature>
<gene>
    <name evidence="2" type="ORF">METSCH_G02060</name>
</gene>
<reference evidence="3" key="1">
    <citation type="submission" date="2019-03" db="EMBL/GenBank/DDBJ databases">
        <title>Snf2 controls pulcherriminic acid biosynthesis and connects pigmentation and antifungal activity of the yeast Metschnikowia pulcherrima.</title>
        <authorList>
            <person name="Gore-Lloyd D."/>
            <person name="Sumann I."/>
            <person name="Brachmann A.O."/>
            <person name="Schneeberger K."/>
            <person name="Ortiz-Merino R.A."/>
            <person name="Moreno-Beltran M."/>
            <person name="Schlaefli M."/>
            <person name="Kirner P."/>
            <person name="Santos Kron A."/>
            <person name="Wolfe K.H."/>
            <person name="Piel J."/>
            <person name="Ahrens C.H."/>
            <person name="Henk D."/>
            <person name="Freimoser F.M."/>
        </authorList>
    </citation>
    <scope>NUCLEOTIDE SEQUENCE [LARGE SCALE GENOMIC DNA]</scope>
    <source>
        <strain evidence="3">APC 1.2</strain>
    </source>
</reference>
<feature type="region of interest" description="Disordered" evidence="1">
    <location>
        <begin position="1"/>
        <end position="21"/>
    </location>
</feature>
<sequence length="454" mass="51143">MDSNPSPRHNNQPFSLDHTAPIGSALESHSFYYKQFTNSPLQLSSEWGENNELNNANLPRRNSAGSPSMIKLAANAAQSLDETPTPTRKFGLGRENAFTPGKVGTLNVTGPPPIASTSPKKGSIRNSAQAPSAPTKEVSTMDVLFAMLNDLTGKDKMAKLSQYSLRLLIHHARKTQTFLSDEKVNIELIASTYASNDKIMSLIVNFAKNPRSFARVLIILVCSTFTSRLSGFVPALGVYRQLLRFGKSPFRFNILLEKVKTYMYKEPKSHVWRINDKVFNKGVLGDCISLYYNVNDDISFLYKVKFLHNMPLKAFAGRHEAYAWYCDSWFALYNAYNNLQRLTQKEFDLKISIQVKRRSRTLSKQILGGNSLQANGSHSEDEARDLQALKDIQFRITNTKLDVLKLVSDIIFNSYTVFNARLHFDTVQIWMGISASFLGSVKLFREKKKALAKA</sequence>
<evidence type="ECO:0000313" key="3">
    <source>
        <dbReference type="Proteomes" id="UP000292447"/>
    </source>
</evidence>
<dbReference type="STRING" id="2163413.A0A4V1AF18"/>
<accession>A0A4V1AF18</accession>
<evidence type="ECO:0000256" key="1">
    <source>
        <dbReference type="SAM" id="MobiDB-lite"/>
    </source>
</evidence>
<dbReference type="PANTHER" id="PTHR12652">
    <property type="entry name" value="PEROXISOMAL BIOGENESIS FACTOR 11"/>
    <property type="match status" value="1"/>
</dbReference>
<name>A0A4V1AF18_9ASCO</name>
<evidence type="ECO:0000313" key="2">
    <source>
        <dbReference type="EMBL" id="QBM91163.1"/>
    </source>
</evidence>
<dbReference type="EMBL" id="CP034462">
    <property type="protein sequence ID" value="QBM91163.1"/>
    <property type="molecule type" value="Genomic_DNA"/>
</dbReference>